<organism evidence="6 7">
    <name type="scientific">Chenopodium quinoa</name>
    <name type="common">Quinoa</name>
    <dbReference type="NCBI Taxonomy" id="63459"/>
    <lineage>
        <taxon>Eukaryota</taxon>
        <taxon>Viridiplantae</taxon>
        <taxon>Streptophyta</taxon>
        <taxon>Embryophyta</taxon>
        <taxon>Tracheophyta</taxon>
        <taxon>Spermatophyta</taxon>
        <taxon>Magnoliopsida</taxon>
        <taxon>eudicotyledons</taxon>
        <taxon>Gunneridae</taxon>
        <taxon>Pentapetalae</taxon>
        <taxon>Caryophyllales</taxon>
        <taxon>Chenopodiaceae</taxon>
        <taxon>Chenopodioideae</taxon>
        <taxon>Atripliceae</taxon>
        <taxon>Chenopodium</taxon>
    </lineage>
</organism>
<dbReference type="InterPro" id="IPR045878">
    <property type="entry name" value="GG1/2"/>
</dbReference>
<proteinExistence type="predicted"/>
<feature type="compositionally biased region" description="Low complexity" evidence="5">
    <location>
        <begin position="1"/>
        <end position="27"/>
    </location>
</feature>
<dbReference type="RefSeq" id="XP_021715769.1">
    <property type="nucleotide sequence ID" value="XM_021860077.1"/>
</dbReference>
<reference evidence="6" key="1">
    <citation type="journal article" date="2017" name="Nature">
        <title>The genome of Chenopodium quinoa.</title>
        <authorList>
            <person name="Jarvis D.E."/>
            <person name="Ho Y.S."/>
            <person name="Lightfoot D.J."/>
            <person name="Schmoeckel S.M."/>
            <person name="Li B."/>
            <person name="Borm T.J.A."/>
            <person name="Ohyanagi H."/>
            <person name="Mineta K."/>
            <person name="Michell C.T."/>
            <person name="Saber N."/>
            <person name="Kharbatia N.M."/>
            <person name="Rupper R.R."/>
            <person name="Sharp A.R."/>
            <person name="Dally N."/>
            <person name="Boughton B.A."/>
            <person name="Woo Y.H."/>
            <person name="Gao G."/>
            <person name="Schijlen E.G.W.M."/>
            <person name="Guo X."/>
            <person name="Momin A.A."/>
            <person name="Negrao S."/>
            <person name="Al-Babili S."/>
            <person name="Gehring C."/>
            <person name="Roessner U."/>
            <person name="Jung C."/>
            <person name="Murphy K."/>
            <person name="Arold S.T."/>
            <person name="Gojobori T."/>
            <person name="van der Linden C.G."/>
            <person name="van Loo E.N."/>
            <person name="Jellen E.N."/>
            <person name="Maughan P.J."/>
            <person name="Tester M."/>
        </authorList>
    </citation>
    <scope>NUCLEOTIDE SEQUENCE [LARGE SCALE GENOMIC DNA]</scope>
    <source>
        <strain evidence="6">cv. PI 614886</strain>
    </source>
</reference>
<dbReference type="KEGG" id="cqi:110683688"/>
<keyword evidence="2" id="KW-1003">Cell membrane</keyword>
<dbReference type="SMR" id="A0A803MEY5"/>
<reference evidence="6" key="2">
    <citation type="submission" date="2021-03" db="UniProtKB">
        <authorList>
            <consortium name="EnsemblPlants"/>
        </authorList>
    </citation>
    <scope>IDENTIFICATION</scope>
</reference>
<dbReference type="OMA" id="KWDRWFQ"/>
<gene>
    <name evidence="6" type="primary">LOC110683688</name>
</gene>
<dbReference type="EnsemblPlants" id="AUR62028028-RA">
    <property type="protein sequence ID" value="AUR62028028-RA:cds"/>
    <property type="gene ID" value="AUR62028028"/>
</dbReference>
<keyword evidence="3" id="KW-0472">Membrane</keyword>
<evidence type="ECO:0000256" key="3">
    <source>
        <dbReference type="ARBA" id="ARBA00023136"/>
    </source>
</evidence>
<accession>A0A803MEY5</accession>
<dbReference type="GeneID" id="110683688"/>
<evidence type="ECO:0000313" key="6">
    <source>
        <dbReference type="EnsemblPlants" id="AUR62028028-RA:cds"/>
    </source>
</evidence>
<evidence type="ECO:0000256" key="1">
    <source>
        <dbReference type="ARBA" id="ARBA00004236"/>
    </source>
</evidence>
<sequence length="119" mass="13078">MNSQNEEQAVTTEKTTAATAVSATVSSRNNGRIKTPSNFIGRHRLQAAISHLDQQIQYIQSELDDLDTIGGPSTVCNEIISGIESVPDPLLPMTKGPVDVNWERWFGGASSSRSHRRWI</sequence>
<dbReference type="Proteomes" id="UP000596660">
    <property type="component" value="Unplaced"/>
</dbReference>
<keyword evidence="4" id="KW-0807">Transducer</keyword>
<dbReference type="GO" id="GO:0007165">
    <property type="term" value="P:signal transduction"/>
    <property type="evidence" value="ECO:0007669"/>
    <property type="project" value="UniProtKB-KW"/>
</dbReference>
<evidence type="ECO:0000256" key="2">
    <source>
        <dbReference type="ARBA" id="ARBA00022475"/>
    </source>
</evidence>
<dbReference type="AlphaFoldDB" id="A0A803MEY5"/>
<dbReference type="OrthoDB" id="776094at2759"/>
<dbReference type="PANTHER" id="PTHR35129">
    <property type="entry name" value="GUANINE NUCLEOTIDE-BINDING PROTEIN SUBUNIT GAMMA 1"/>
    <property type="match status" value="1"/>
</dbReference>
<name>A0A803MEY5_CHEQI</name>
<protein>
    <recommendedName>
        <fullName evidence="8">G protein gamma domain-containing protein</fullName>
    </recommendedName>
</protein>
<feature type="compositionally biased region" description="Polar residues" evidence="5">
    <location>
        <begin position="28"/>
        <end position="37"/>
    </location>
</feature>
<dbReference type="GO" id="GO:0005886">
    <property type="term" value="C:plasma membrane"/>
    <property type="evidence" value="ECO:0007669"/>
    <property type="project" value="UniProtKB-SubCell"/>
</dbReference>
<dbReference type="Gramene" id="AUR62028028-RA">
    <property type="protein sequence ID" value="AUR62028028-RA:cds"/>
    <property type="gene ID" value="AUR62028028"/>
</dbReference>
<dbReference type="PANTHER" id="PTHR35129:SF5">
    <property type="entry name" value="GUANINE NUCLEOTIDE-BINDING PROTEIN SUBUNIT GAMMA 2"/>
    <property type="match status" value="1"/>
</dbReference>
<evidence type="ECO:0008006" key="8">
    <source>
        <dbReference type="Google" id="ProtNLM"/>
    </source>
</evidence>
<feature type="region of interest" description="Disordered" evidence="5">
    <location>
        <begin position="1"/>
        <end position="37"/>
    </location>
</feature>
<evidence type="ECO:0000256" key="4">
    <source>
        <dbReference type="ARBA" id="ARBA00023224"/>
    </source>
</evidence>
<keyword evidence="7" id="KW-1185">Reference proteome</keyword>
<evidence type="ECO:0000313" key="7">
    <source>
        <dbReference type="Proteomes" id="UP000596660"/>
    </source>
</evidence>
<comment type="subcellular location">
    <subcellularLocation>
        <location evidence="1">Cell membrane</location>
    </subcellularLocation>
</comment>
<evidence type="ECO:0000256" key="5">
    <source>
        <dbReference type="SAM" id="MobiDB-lite"/>
    </source>
</evidence>